<organism evidence="2 3">
    <name type="scientific">Paraconiothyrium brasiliense</name>
    <dbReference type="NCBI Taxonomy" id="300254"/>
    <lineage>
        <taxon>Eukaryota</taxon>
        <taxon>Fungi</taxon>
        <taxon>Dikarya</taxon>
        <taxon>Ascomycota</taxon>
        <taxon>Pezizomycotina</taxon>
        <taxon>Dothideomycetes</taxon>
        <taxon>Pleosporomycetidae</taxon>
        <taxon>Pleosporales</taxon>
        <taxon>Massarineae</taxon>
        <taxon>Didymosphaeriaceae</taxon>
        <taxon>Paraconiothyrium</taxon>
    </lineage>
</organism>
<dbReference type="Gene3D" id="1.10.1170.10">
    <property type="entry name" value="Inhibitor Of Apoptosis Protein (2mihbC-IAP-1), Chain A"/>
    <property type="match status" value="1"/>
</dbReference>
<dbReference type="EMBL" id="JAKJXO020000011">
    <property type="protein sequence ID" value="KAL1598956.1"/>
    <property type="molecule type" value="Genomic_DNA"/>
</dbReference>
<protein>
    <submittedName>
        <fullName evidence="2">Uncharacterized protein</fullName>
    </submittedName>
</protein>
<feature type="region of interest" description="Disordered" evidence="1">
    <location>
        <begin position="149"/>
        <end position="202"/>
    </location>
</feature>
<dbReference type="Proteomes" id="UP001521785">
    <property type="component" value="Unassembled WGS sequence"/>
</dbReference>
<sequence>MDLSLDAWDIGDDPTEEHRKRNDDCLFFTLKEYYHPVQIKKPKAARSKRSSTRSSTASIRVKKPARTKNGAAKDDLNKPLPPAPDETMMSSIIASFPDPANASMMSNPAPAPPIKRGRKLKNASTADDTMMSSVAESYAGGGGLSMISIPPKAPPAKRGRKPKNSSVLDEAPVQSFGESSIEPVATLETSAPAKAPAKKGRKPKAAAAHVAAVAESFAESFTGSVASTNSKAPTKARRTRKVAKRASILSTTSTTRTTRGTKRKSEELEVEVEAATDMGVDEHRPSPKRTRISDISLPQFESTPVHTPKEYRQEPIKSPASRFNNATPRTARVQQMLKSPGPVSVRSPLAVRSPIRAEPQTPEGPQTPEDVSSSAVKWDPVVISNIVADAGFDKENMDIDMSDTTENITKAVLASLTSPEKRMTIEEFVLHNAKRGEEKLRRDCERQIAAFQAEGRRALSALDAY</sequence>
<dbReference type="SUPFAM" id="SSF57924">
    <property type="entry name" value="Inhibitor of apoptosis (IAP) repeat"/>
    <property type="match status" value="1"/>
</dbReference>
<feature type="compositionally biased region" description="Basic residues" evidence="1">
    <location>
        <begin position="39"/>
        <end position="51"/>
    </location>
</feature>
<comment type="caution">
    <text evidence="2">The sequence shown here is derived from an EMBL/GenBank/DDBJ whole genome shotgun (WGS) entry which is preliminary data.</text>
</comment>
<evidence type="ECO:0000313" key="2">
    <source>
        <dbReference type="EMBL" id="KAL1598956.1"/>
    </source>
</evidence>
<feature type="region of interest" description="Disordered" evidence="1">
    <location>
        <begin position="39"/>
        <end position="85"/>
    </location>
</feature>
<feature type="region of interest" description="Disordered" evidence="1">
    <location>
        <begin position="225"/>
        <end position="246"/>
    </location>
</feature>
<keyword evidence="3" id="KW-1185">Reference proteome</keyword>
<dbReference type="InterPro" id="IPR051190">
    <property type="entry name" value="Baculoviral_IAP"/>
</dbReference>
<feature type="compositionally biased region" description="Low complexity" evidence="1">
    <location>
        <begin position="358"/>
        <end position="369"/>
    </location>
</feature>
<dbReference type="PANTHER" id="PTHR46771">
    <property type="entry name" value="DETERIN"/>
    <property type="match status" value="1"/>
</dbReference>
<feature type="region of interest" description="Disordered" evidence="1">
    <location>
        <begin position="301"/>
        <end position="324"/>
    </location>
</feature>
<feature type="compositionally biased region" description="Basic residues" evidence="1">
    <location>
        <begin position="234"/>
        <end position="244"/>
    </location>
</feature>
<reference evidence="2 3" key="1">
    <citation type="submission" date="2024-02" db="EMBL/GenBank/DDBJ databases">
        <title>De novo assembly and annotation of 12 fungi associated with fruit tree decline syndrome in Ontario, Canada.</title>
        <authorList>
            <person name="Sulman M."/>
            <person name="Ellouze W."/>
            <person name="Ilyukhin E."/>
        </authorList>
    </citation>
    <scope>NUCLEOTIDE SEQUENCE [LARGE SCALE GENOMIC DNA]</scope>
    <source>
        <strain evidence="2 3">M42-189</strain>
    </source>
</reference>
<evidence type="ECO:0000256" key="1">
    <source>
        <dbReference type="SAM" id="MobiDB-lite"/>
    </source>
</evidence>
<gene>
    <name evidence="2" type="ORF">SLS60_008101</name>
</gene>
<accession>A0ABR3R3F2</accession>
<feature type="region of interest" description="Disordered" evidence="1">
    <location>
        <begin position="356"/>
        <end position="375"/>
    </location>
</feature>
<name>A0ABR3R3F2_9PLEO</name>
<proteinExistence type="predicted"/>
<feature type="region of interest" description="Disordered" evidence="1">
    <location>
        <begin position="1"/>
        <end position="21"/>
    </location>
</feature>
<dbReference type="PANTHER" id="PTHR46771:SF5">
    <property type="entry name" value="DETERIN"/>
    <property type="match status" value="1"/>
</dbReference>
<evidence type="ECO:0000313" key="3">
    <source>
        <dbReference type="Proteomes" id="UP001521785"/>
    </source>
</evidence>